<dbReference type="OrthoDB" id="10253408at2759"/>
<name>A0A3S5A5F7_9PLAT</name>
<dbReference type="InterPro" id="IPR039417">
    <property type="entry name" value="Peptidase_C1A_papain-like"/>
</dbReference>
<protein>
    <recommendedName>
        <fullName evidence="2">Peptidase C1A papain C-terminal domain-containing protein</fullName>
    </recommendedName>
</protein>
<dbReference type="SMART" id="SM00645">
    <property type="entry name" value="Pept_C1"/>
    <property type="match status" value="1"/>
</dbReference>
<proteinExistence type="inferred from homology"/>
<dbReference type="AlphaFoldDB" id="A0A3S5A5F7"/>
<dbReference type="PANTHER" id="PTHR12411">
    <property type="entry name" value="CYSTEINE PROTEASE FAMILY C1-RELATED"/>
    <property type="match status" value="1"/>
</dbReference>
<dbReference type="Proteomes" id="UP000784294">
    <property type="component" value="Unassembled WGS sequence"/>
</dbReference>
<dbReference type="SUPFAM" id="SSF54001">
    <property type="entry name" value="Cysteine proteinases"/>
    <property type="match status" value="1"/>
</dbReference>
<sequence>GKCHSCWAFSTTGSLEGQYKKKTNKLVSLSEQQLVDCSRKFGNEGCHGGLMNNAFEYLEESAIESEASYPYEARDNVCRYDESAGLAKVTGIMKLPEGNETALQIAVATAGPVSVAIDIDDEGFMMYK</sequence>
<dbReference type="Pfam" id="PF00112">
    <property type="entry name" value="Peptidase_C1"/>
    <property type="match status" value="1"/>
</dbReference>
<evidence type="ECO:0000259" key="2">
    <source>
        <dbReference type="SMART" id="SM00645"/>
    </source>
</evidence>
<accession>A0A3S5A5F7</accession>
<feature type="non-terminal residue" evidence="3">
    <location>
        <position position="128"/>
    </location>
</feature>
<dbReference type="InterPro" id="IPR038765">
    <property type="entry name" value="Papain-like_cys_pep_sf"/>
</dbReference>
<gene>
    <name evidence="3" type="ORF">PXEA_LOCUS13791</name>
</gene>
<dbReference type="EMBL" id="CAAALY010046041">
    <property type="protein sequence ID" value="VEL20351.1"/>
    <property type="molecule type" value="Genomic_DNA"/>
</dbReference>
<evidence type="ECO:0000256" key="1">
    <source>
        <dbReference type="ARBA" id="ARBA00008455"/>
    </source>
</evidence>
<comment type="caution">
    <text evidence="3">The sequence shown here is derived from an EMBL/GenBank/DDBJ whole genome shotgun (WGS) entry which is preliminary data.</text>
</comment>
<dbReference type="InterPro" id="IPR013128">
    <property type="entry name" value="Peptidase_C1A"/>
</dbReference>
<keyword evidence="4" id="KW-1185">Reference proteome</keyword>
<dbReference type="InterPro" id="IPR000668">
    <property type="entry name" value="Peptidase_C1A_C"/>
</dbReference>
<organism evidence="3 4">
    <name type="scientific">Protopolystoma xenopodis</name>
    <dbReference type="NCBI Taxonomy" id="117903"/>
    <lineage>
        <taxon>Eukaryota</taxon>
        <taxon>Metazoa</taxon>
        <taxon>Spiralia</taxon>
        <taxon>Lophotrochozoa</taxon>
        <taxon>Platyhelminthes</taxon>
        <taxon>Monogenea</taxon>
        <taxon>Polyopisthocotylea</taxon>
        <taxon>Polystomatidea</taxon>
        <taxon>Polystomatidae</taxon>
        <taxon>Protopolystoma</taxon>
    </lineage>
</organism>
<reference evidence="3" key="1">
    <citation type="submission" date="2018-11" db="EMBL/GenBank/DDBJ databases">
        <authorList>
            <consortium name="Pathogen Informatics"/>
        </authorList>
    </citation>
    <scope>NUCLEOTIDE SEQUENCE</scope>
</reference>
<evidence type="ECO:0000313" key="4">
    <source>
        <dbReference type="Proteomes" id="UP000784294"/>
    </source>
</evidence>
<comment type="similarity">
    <text evidence="1">Belongs to the peptidase C1 family.</text>
</comment>
<dbReference type="GO" id="GO:0006508">
    <property type="term" value="P:proteolysis"/>
    <property type="evidence" value="ECO:0007669"/>
    <property type="project" value="InterPro"/>
</dbReference>
<dbReference type="GO" id="GO:0008234">
    <property type="term" value="F:cysteine-type peptidase activity"/>
    <property type="evidence" value="ECO:0007669"/>
    <property type="project" value="InterPro"/>
</dbReference>
<evidence type="ECO:0000313" key="3">
    <source>
        <dbReference type="EMBL" id="VEL20351.1"/>
    </source>
</evidence>
<dbReference type="Gene3D" id="3.90.70.10">
    <property type="entry name" value="Cysteine proteinases"/>
    <property type="match status" value="1"/>
</dbReference>
<feature type="domain" description="Peptidase C1A papain C-terminal" evidence="2">
    <location>
        <begin position="1"/>
        <end position="128"/>
    </location>
</feature>
<dbReference type="CDD" id="cd02248">
    <property type="entry name" value="Peptidase_C1A"/>
    <property type="match status" value="1"/>
</dbReference>